<feature type="region of interest" description="Disordered" evidence="1">
    <location>
        <begin position="358"/>
        <end position="426"/>
    </location>
</feature>
<name>A0A2S4PN46_9PEZI</name>
<sequence length="701" mass="81027">MEQFATQASIGLPMGLEHQIFNPKDSGYSKDNLLDLLDLDQPLEKGTLSLTHSVQTTRSDLNIFSPLTKKKKLVHSLEQSNRGTRQSSSTELHDKASESSSDAESSEVPQEAFSQKKEQHVRSSEILVNTSNYLSINKDSGQGENLFEGFLKIPDQYICISRHQKALLDKKDSWFQLEADSYNSYARIPTKVSKQLISFFNQKTDPQESIPNDSCNHQALKLYDQFHQWDYYSKGPQCIPSEYFRIPNDQKALLDEPCSWFLGESDPSNRYARIPLEISQSFISFLNSDVKLEESSQRLEEGPINKISELVNNSQEKNLSHNSFHREISSLSDTQLDHDPKSELLVVDNCQKNQSRDENITLKDFSNTDERHSYRPEKDLNFVDLDQENYDEDPNSLSLGFKSSKEDERGDNYSPTPEAWSRATSVHDEFSDDLRTQHSDNSQSPKSHHTQVANYISDLYTEDVPKETFYTKFKSKYPEYIGSLRDFTWALVYIEWLVPQEENLDWEYWDDFVRVLASEYTNNIRNCGDPITGLAYYKMKLRKPLFCHNLLSPQTLQIALSSLDKDKVEYFRDAFGNEPKEPARNSYTAQSIKPNEPQKDLSQKICEESRENFTKTIECIDESRSKECKDEVSNEKSPVSISYGRSEDNFQKAHLHSWRQFLRKRKLAGTLNIFGDNKVLRKRHCTIRRNQDSEFSGNAID</sequence>
<feature type="compositionally biased region" description="Low complexity" evidence="1">
    <location>
        <begin position="98"/>
        <end position="107"/>
    </location>
</feature>
<evidence type="ECO:0000313" key="3">
    <source>
        <dbReference type="Proteomes" id="UP000237438"/>
    </source>
</evidence>
<evidence type="ECO:0000256" key="1">
    <source>
        <dbReference type="SAM" id="MobiDB-lite"/>
    </source>
</evidence>
<feature type="compositionally biased region" description="Acidic residues" evidence="1">
    <location>
        <begin position="385"/>
        <end position="394"/>
    </location>
</feature>
<dbReference type="EMBL" id="PEDP01001570">
    <property type="protein sequence ID" value="POS83460.1"/>
    <property type="molecule type" value="Genomic_DNA"/>
</dbReference>
<protein>
    <submittedName>
        <fullName evidence="2">Uncharacterized protein</fullName>
    </submittedName>
</protein>
<feature type="compositionally biased region" description="Basic and acidic residues" evidence="1">
    <location>
        <begin position="358"/>
        <end position="381"/>
    </location>
</feature>
<feature type="region of interest" description="Disordered" evidence="1">
    <location>
        <begin position="576"/>
        <end position="601"/>
    </location>
</feature>
<feature type="compositionally biased region" description="Polar residues" evidence="1">
    <location>
        <begin position="77"/>
        <end position="90"/>
    </location>
</feature>
<organism evidence="2 3">
    <name type="scientific">Erysiphe pulchra</name>
    <dbReference type="NCBI Taxonomy" id="225359"/>
    <lineage>
        <taxon>Eukaryota</taxon>
        <taxon>Fungi</taxon>
        <taxon>Dikarya</taxon>
        <taxon>Ascomycota</taxon>
        <taxon>Pezizomycotina</taxon>
        <taxon>Leotiomycetes</taxon>
        <taxon>Erysiphales</taxon>
        <taxon>Erysiphaceae</taxon>
        <taxon>Erysiphe</taxon>
    </lineage>
</organism>
<proteinExistence type="predicted"/>
<accession>A0A2S4PN46</accession>
<comment type="caution">
    <text evidence="2">The sequence shown here is derived from an EMBL/GenBank/DDBJ whole genome shotgun (WGS) entry which is preliminary data.</text>
</comment>
<dbReference type="Proteomes" id="UP000237438">
    <property type="component" value="Unassembled WGS sequence"/>
</dbReference>
<dbReference type="AlphaFoldDB" id="A0A2S4PN46"/>
<evidence type="ECO:0000313" key="2">
    <source>
        <dbReference type="EMBL" id="POS83460.1"/>
    </source>
</evidence>
<dbReference type="STRING" id="225359.A0A2S4PN46"/>
<dbReference type="OrthoDB" id="3538943at2759"/>
<reference evidence="2 3" key="1">
    <citation type="submission" date="2017-10" db="EMBL/GenBank/DDBJ databases">
        <title>Development of genomic resources for the powdery mildew, Erysiphe pulchra.</title>
        <authorList>
            <person name="Wadl P.A."/>
            <person name="Mack B.M."/>
            <person name="Moore G."/>
            <person name="Beltz S.B."/>
        </authorList>
    </citation>
    <scope>NUCLEOTIDE SEQUENCE [LARGE SCALE GENOMIC DNA]</scope>
    <source>
        <strain evidence="2">Cflorida</strain>
    </source>
</reference>
<feature type="region of interest" description="Disordered" evidence="1">
    <location>
        <begin position="75"/>
        <end position="121"/>
    </location>
</feature>
<gene>
    <name evidence="2" type="ORF">EPUL_006459</name>
</gene>
<keyword evidence="3" id="KW-1185">Reference proteome</keyword>